<evidence type="ECO:0000313" key="1">
    <source>
        <dbReference type="EMBL" id="JAE39681.1"/>
    </source>
</evidence>
<dbReference type="AlphaFoldDB" id="A0A0A9HXT5"/>
<sequence length="25" mass="2911">MITFLIYSCSLHHNDTDSEKCIILN</sequence>
<name>A0A0A9HXT5_ARUDO</name>
<protein>
    <submittedName>
        <fullName evidence="1">Uncharacterized protein</fullName>
    </submittedName>
</protein>
<accession>A0A0A9HXT5</accession>
<reference evidence="1" key="2">
    <citation type="journal article" date="2015" name="Data Brief">
        <title>Shoot transcriptome of the giant reed, Arundo donax.</title>
        <authorList>
            <person name="Barrero R.A."/>
            <person name="Guerrero F.D."/>
            <person name="Moolhuijzen P."/>
            <person name="Goolsby J.A."/>
            <person name="Tidwell J."/>
            <person name="Bellgard S.E."/>
            <person name="Bellgard M.I."/>
        </authorList>
    </citation>
    <scope>NUCLEOTIDE SEQUENCE</scope>
    <source>
        <tissue evidence="1">Shoot tissue taken approximately 20 cm above the soil surface</tissue>
    </source>
</reference>
<organism evidence="1">
    <name type="scientific">Arundo donax</name>
    <name type="common">Giant reed</name>
    <name type="synonym">Donax arundinaceus</name>
    <dbReference type="NCBI Taxonomy" id="35708"/>
    <lineage>
        <taxon>Eukaryota</taxon>
        <taxon>Viridiplantae</taxon>
        <taxon>Streptophyta</taxon>
        <taxon>Embryophyta</taxon>
        <taxon>Tracheophyta</taxon>
        <taxon>Spermatophyta</taxon>
        <taxon>Magnoliopsida</taxon>
        <taxon>Liliopsida</taxon>
        <taxon>Poales</taxon>
        <taxon>Poaceae</taxon>
        <taxon>PACMAD clade</taxon>
        <taxon>Arundinoideae</taxon>
        <taxon>Arundineae</taxon>
        <taxon>Arundo</taxon>
    </lineage>
</organism>
<proteinExistence type="predicted"/>
<dbReference type="EMBL" id="GBRH01158215">
    <property type="protein sequence ID" value="JAE39681.1"/>
    <property type="molecule type" value="Transcribed_RNA"/>
</dbReference>
<reference evidence="1" key="1">
    <citation type="submission" date="2014-09" db="EMBL/GenBank/DDBJ databases">
        <authorList>
            <person name="Magalhaes I.L.F."/>
            <person name="Oliveira U."/>
            <person name="Santos F.R."/>
            <person name="Vidigal T.H.D.A."/>
            <person name="Brescovit A.D."/>
            <person name="Santos A.J."/>
        </authorList>
    </citation>
    <scope>NUCLEOTIDE SEQUENCE</scope>
    <source>
        <tissue evidence="1">Shoot tissue taken approximately 20 cm above the soil surface</tissue>
    </source>
</reference>